<evidence type="ECO:0000256" key="2">
    <source>
        <dbReference type="ARBA" id="ARBA00022448"/>
    </source>
</evidence>
<name>A0ABM7X8K4_9BACT</name>
<dbReference type="Proteomes" id="UP001162734">
    <property type="component" value="Chromosome"/>
</dbReference>
<evidence type="ECO:0000313" key="4">
    <source>
        <dbReference type="EMBL" id="BDG08173.1"/>
    </source>
</evidence>
<dbReference type="PANTHER" id="PTHR11671">
    <property type="entry name" value="V-TYPE ATP SYNTHASE SUBUNIT D"/>
    <property type="match status" value="1"/>
</dbReference>
<dbReference type="Pfam" id="PF01813">
    <property type="entry name" value="ATP-synt_D"/>
    <property type="match status" value="1"/>
</dbReference>
<dbReference type="Gene3D" id="1.10.287.3240">
    <property type="match status" value="1"/>
</dbReference>
<evidence type="ECO:0000256" key="1">
    <source>
        <dbReference type="ARBA" id="ARBA00005850"/>
    </source>
</evidence>
<comment type="similarity">
    <text evidence="1">Belongs to the V-ATPase D subunit family.</text>
</comment>
<dbReference type="InterPro" id="IPR002699">
    <property type="entry name" value="V_ATPase_D"/>
</dbReference>
<keyword evidence="2" id="KW-0813">Transport</keyword>
<keyword evidence="3" id="KW-0406">Ion transport</keyword>
<evidence type="ECO:0000313" key="5">
    <source>
        <dbReference type="Proteomes" id="UP001162734"/>
    </source>
</evidence>
<dbReference type="NCBIfam" id="TIGR00309">
    <property type="entry name" value="V_ATPase_subD"/>
    <property type="match status" value="1"/>
</dbReference>
<accession>A0ABM7X8K4</accession>
<gene>
    <name evidence="4" type="primary">atpD_1</name>
    <name evidence="4" type="ORF">AMPC_12860</name>
</gene>
<keyword evidence="5" id="KW-1185">Reference proteome</keyword>
<organism evidence="4 5">
    <name type="scientific">Anaeromyxobacter paludicola</name>
    <dbReference type="NCBI Taxonomy" id="2918171"/>
    <lineage>
        <taxon>Bacteria</taxon>
        <taxon>Pseudomonadati</taxon>
        <taxon>Myxococcota</taxon>
        <taxon>Myxococcia</taxon>
        <taxon>Myxococcales</taxon>
        <taxon>Cystobacterineae</taxon>
        <taxon>Anaeromyxobacteraceae</taxon>
        <taxon>Anaeromyxobacter</taxon>
    </lineage>
</organism>
<reference evidence="5" key="1">
    <citation type="journal article" date="2022" name="Int. J. Syst. Evol. Microbiol.">
        <title>Anaeromyxobacter oryzae sp. nov., Anaeromyxobacter diazotrophicus sp. nov. and Anaeromyxobacter paludicola sp. nov., isolated from paddy soils.</title>
        <authorList>
            <person name="Itoh H."/>
            <person name="Xu Z."/>
            <person name="Mise K."/>
            <person name="Masuda Y."/>
            <person name="Ushijima N."/>
            <person name="Hayakawa C."/>
            <person name="Shiratori Y."/>
            <person name="Senoo K."/>
        </authorList>
    </citation>
    <scope>NUCLEOTIDE SEQUENCE [LARGE SCALE GENOMIC DNA]</scope>
    <source>
        <strain evidence="5">Red630</strain>
    </source>
</reference>
<proteinExistence type="inferred from homology"/>
<sequence length="190" mass="20850">MRARLSIARQGAKLLRGKREVLAAEFFRLMNEVVEARTRLDERLAAAAGALTLARCADGPAWLESLALPARRDVAVAVEEGQVWGVAVPKVTAPPVTRAPETRGTPLGDWSAMAIEAARLHEEALEVLLGFATRELHLKRLGEEIQETSRRINALEQLVLPRLGSEAARIALALEEQGREDVVRLRRGRG</sequence>
<evidence type="ECO:0000256" key="3">
    <source>
        <dbReference type="ARBA" id="ARBA00023065"/>
    </source>
</evidence>
<dbReference type="EMBL" id="AP025592">
    <property type="protein sequence ID" value="BDG08173.1"/>
    <property type="molecule type" value="Genomic_DNA"/>
</dbReference>
<protein>
    <submittedName>
        <fullName evidence="4">V-type ATP synthase subunit D</fullName>
    </submittedName>
</protein>